<evidence type="ECO:0000313" key="1">
    <source>
        <dbReference type="EMBL" id="GGG14267.1"/>
    </source>
</evidence>
<reference evidence="1" key="1">
    <citation type="journal article" date="2014" name="Int. J. Syst. Evol. Microbiol.">
        <title>Complete genome sequence of Corynebacterium casei LMG S-19264T (=DSM 44701T), isolated from a smear-ripened cheese.</title>
        <authorList>
            <consortium name="US DOE Joint Genome Institute (JGI-PGF)"/>
            <person name="Walter F."/>
            <person name="Albersmeier A."/>
            <person name="Kalinowski J."/>
            <person name="Ruckert C."/>
        </authorList>
    </citation>
    <scope>NUCLEOTIDE SEQUENCE</scope>
    <source>
        <strain evidence="1">CGMCC 1.15760</strain>
    </source>
</reference>
<dbReference type="InterPro" id="IPR010434">
    <property type="entry name" value="DUF1033"/>
</dbReference>
<evidence type="ECO:0008006" key="3">
    <source>
        <dbReference type="Google" id="ProtNLM"/>
    </source>
</evidence>
<accession>A0A917LDC2</accession>
<protein>
    <recommendedName>
        <fullName evidence="3">DUF1033 family protein</fullName>
    </recommendedName>
</protein>
<sequence>MYHVIYMVADYEPWWQFEGWEEQIEQRMSYTTENEANEALQALIMKFKAMYDHEQTKEQYNVFWSDDEIVYCEACEDDAQIYHGLFIIKD</sequence>
<dbReference type="EMBL" id="BMJT01000002">
    <property type="protein sequence ID" value="GGG14267.1"/>
    <property type="molecule type" value="Genomic_DNA"/>
</dbReference>
<dbReference type="AlphaFoldDB" id="A0A917LDC2"/>
<comment type="caution">
    <text evidence="1">The sequence shown here is derived from an EMBL/GenBank/DDBJ whole genome shotgun (WGS) entry which is preliminary data.</text>
</comment>
<name>A0A917LDC2_9BACI</name>
<keyword evidence="2" id="KW-1185">Reference proteome</keyword>
<reference evidence="1" key="2">
    <citation type="submission" date="2020-09" db="EMBL/GenBank/DDBJ databases">
        <authorList>
            <person name="Sun Q."/>
            <person name="Zhou Y."/>
        </authorList>
    </citation>
    <scope>NUCLEOTIDE SEQUENCE</scope>
    <source>
        <strain evidence="1">CGMCC 1.15760</strain>
    </source>
</reference>
<dbReference type="RefSeq" id="WP_188613507.1">
    <property type="nucleotide sequence ID" value="NZ_BMJT01000002.1"/>
</dbReference>
<proteinExistence type="predicted"/>
<dbReference type="Pfam" id="PF06279">
    <property type="entry name" value="DUF1033"/>
    <property type="match status" value="1"/>
</dbReference>
<dbReference type="Proteomes" id="UP000616608">
    <property type="component" value="Unassembled WGS sequence"/>
</dbReference>
<evidence type="ECO:0000313" key="2">
    <source>
        <dbReference type="Proteomes" id="UP000616608"/>
    </source>
</evidence>
<organism evidence="1 2">
    <name type="scientific">Lysinibacillus alkalisoli</name>
    <dbReference type="NCBI Taxonomy" id="1911548"/>
    <lineage>
        <taxon>Bacteria</taxon>
        <taxon>Bacillati</taxon>
        <taxon>Bacillota</taxon>
        <taxon>Bacilli</taxon>
        <taxon>Bacillales</taxon>
        <taxon>Bacillaceae</taxon>
        <taxon>Lysinibacillus</taxon>
    </lineage>
</organism>
<gene>
    <name evidence="1" type="ORF">GCM10007425_05670</name>
</gene>